<dbReference type="Proteomes" id="UP001239019">
    <property type="component" value="Unassembled WGS sequence"/>
</dbReference>
<proteinExistence type="predicted"/>
<protein>
    <submittedName>
        <fullName evidence="2">Alpha/beta hydrolase</fullName>
    </submittedName>
</protein>
<feature type="domain" description="AB hydrolase-1" evidence="1">
    <location>
        <begin position="37"/>
        <end position="279"/>
    </location>
</feature>
<gene>
    <name evidence="2" type="ORF">RBH19_01890</name>
</gene>
<sequence length="295" mass="31009">MTDGPFTDTLPTEDFTLSLPDGRQLAWAEYGTADGSAVIYFHGAPGSRRECLPTTTLAAVLGLRIIVPDRPGYGGSSPRPGRSVADFADDVAALLDHLELKQAGAAGFSGGGPHALACALRLPDRIDRLGLVSSLAPFSDATTQGMPESLQGFWQLAATDADAFRATLNDGLKATGGPYELLLAGAPPEDQAIFSNGMTEAYADSLTEGIRPGLEGMVSDGQALTADWGFTLKAPHCPTHLWHGTQDLNAPIGMGRWLAGHLGGATLTEWPGMGHFALLQQWDQILDAFAEPTTP</sequence>
<dbReference type="InterPro" id="IPR050471">
    <property type="entry name" value="AB_hydrolase"/>
</dbReference>
<comment type="caution">
    <text evidence="2">The sequence shown here is derived from an EMBL/GenBank/DDBJ whole genome shotgun (WGS) entry which is preliminary data.</text>
</comment>
<dbReference type="SUPFAM" id="SSF53474">
    <property type="entry name" value="alpha/beta-Hydrolases"/>
    <property type="match status" value="1"/>
</dbReference>
<keyword evidence="2" id="KW-0378">Hydrolase</keyword>
<organism evidence="2 3">
    <name type="scientific">Natronospira bacteriovora</name>
    <dbReference type="NCBI Taxonomy" id="3069753"/>
    <lineage>
        <taxon>Bacteria</taxon>
        <taxon>Pseudomonadati</taxon>
        <taxon>Pseudomonadota</taxon>
        <taxon>Gammaproteobacteria</taxon>
        <taxon>Natronospirales</taxon>
        <taxon>Natronospiraceae</taxon>
        <taxon>Natronospira</taxon>
    </lineage>
</organism>
<dbReference type="Gene3D" id="3.40.50.1820">
    <property type="entry name" value="alpha/beta hydrolase"/>
    <property type="match status" value="1"/>
</dbReference>
<evidence type="ECO:0000313" key="2">
    <source>
        <dbReference type="EMBL" id="MDQ2068623.1"/>
    </source>
</evidence>
<name>A0ABU0W4E2_9GAMM</name>
<keyword evidence="3" id="KW-1185">Reference proteome</keyword>
<reference evidence="2 3" key="1">
    <citation type="submission" date="2023-08" db="EMBL/GenBank/DDBJ databases">
        <title>Whole-genome sequencing of halo(alkali)philic microorganisms from hypersaline lakes.</title>
        <authorList>
            <person name="Sorokin D.Y."/>
            <person name="Abbas B."/>
            <person name="Merkel A.Y."/>
        </authorList>
    </citation>
    <scope>NUCLEOTIDE SEQUENCE [LARGE SCALE GENOMIC DNA]</scope>
    <source>
        <strain evidence="2 3">AB-CW4</strain>
    </source>
</reference>
<dbReference type="PANTHER" id="PTHR43433">
    <property type="entry name" value="HYDROLASE, ALPHA/BETA FOLD FAMILY PROTEIN"/>
    <property type="match status" value="1"/>
</dbReference>
<dbReference type="EMBL" id="JAVDDT010000001">
    <property type="protein sequence ID" value="MDQ2068623.1"/>
    <property type="molecule type" value="Genomic_DNA"/>
</dbReference>
<accession>A0ABU0W4E2</accession>
<dbReference type="PANTHER" id="PTHR43433:SF5">
    <property type="entry name" value="AB HYDROLASE-1 DOMAIN-CONTAINING PROTEIN"/>
    <property type="match status" value="1"/>
</dbReference>
<dbReference type="RefSeq" id="WP_306727105.1">
    <property type="nucleotide sequence ID" value="NZ_JAVDDT010000001.1"/>
</dbReference>
<dbReference type="InterPro" id="IPR000073">
    <property type="entry name" value="AB_hydrolase_1"/>
</dbReference>
<dbReference type="InterPro" id="IPR029058">
    <property type="entry name" value="AB_hydrolase_fold"/>
</dbReference>
<dbReference type="Pfam" id="PF00561">
    <property type="entry name" value="Abhydrolase_1"/>
    <property type="match status" value="1"/>
</dbReference>
<dbReference type="GO" id="GO:0016787">
    <property type="term" value="F:hydrolase activity"/>
    <property type="evidence" value="ECO:0007669"/>
    <property type="project" value="UniProtKB-KW"/>
</dbReference>
<evidence type="ECO:0000259" key="1">
    <source>
        <dbReference type="Pfam" id="PF00561"/>
    </source>
</evidence>
<dbReference type="PRINTS" id="PR00111">
    <property type="entry name" value="ABHYDROLASE"/>
</dbReference>
<evidence type="ECO:0000313" key="3">
    <source>
        <dbReference type="Proteomes" id="UP001239019"/>
    </source>
</evidence>